<feature type="region of interest" description="Disordered" evidence="6">
    <location>
        <begin position="367"/>
        <end position="410"/>
    </location>
</feature>
<dbReference type="InterPro" id="IPR036410">
    <property type="entry name" value="HSP_DnaJ_Cys-rich_dom_sf"/>
</dbReference>
<dbReference type="PROSITE" id="PS50076">
    <property type="entry name" value="DNAJ_2"/>
    <property type="match status" value="1"/>
</dbReference>
<dbReference type="InterPro" id="IPR002939">
    <property type="entry name" value="DnaJ_C"/>
</dbReference>
<dbReference type="CDD" id="cd06257">
    <property type="entry name" value="DnaJ"/>
    <property type="match status" value="1"/>
</dbReference>
<evidence type="ECO:0000256" key="1">
    <source>
        <dbReference type="ARBA" id="ARBA00022723"/>
    </source>
</evidence>
<dbReference type="FunFam" id="1.10.287.110:FF:000286">
    <property type="entry name" value="DnaJ-like protein subfamily A member 2"/>
    <property type="match status" value="1"/>
</dbReference>
<dbReference type="SUPFAM" id="SSF49493">
    <property type="entry name" value="HSP40/DnaJ peptide-binding domain"/>
    <property type="match status" value="2"/>
</dbReference>
<keyword evidence="3 5" id="KW-0863">Zinc-finger</keyword>
<dbReference type="PROSITE" id="PS00636">
    <property type="entry name" value="DNAJ_1"/>
    <property type="match status" value="1"/>
</dbReference>
<dbReference type="Pfam" id="PF00684">
    <property type="entry name" value="DnaJ_CXXCXGXG"/>
    <property type="match status" value="1"/>
</dbReference>
<dbReference type="GO" id="GO:0006457">
    <property type="term" value="P:protein folding"/>
    <property type="evidence" value="ECO:0007669"/>
    <property type="project" value="InterPro"/>
</dbReference>
<organism evidence="9">
    <name type="scientific">Ornithodoros turicata</name>
    <dbReference type="NCBI Taxonomy" id="34597"/>
    <lineage>
        <taxon>Eukaryota</taxon>
        <taxon>Metazoa</taxon>
        <taxon>Ecdysozoa</taxon>
        <taxon>Arthropoda</taxon>
        <taxon>Chelicerata</taxon>
        <taxon>Arachnida</taxon>
        <taxon>Acari</taxon>
        <taxon>Parasitiformes</taxon>
        <taxon>Ixodida</taxon>
        <taxon>Ixodoidea</taxon>
        <taxon>Argasidae</taxon>
        <taxon>Ornithodorinae</taxon>
        <taxon>Ornithodoros</taxon>
    </lineage>
</organism>
<dbReference type="FunFam" id="2.60.260.20:FF:000003">
    <property type="entry name" value="DnaJ subfamily A member 2"/>
    <property type="match status" value="1"/>
</dbReference>
<keyword evidence="1 5" id="KW-0479">Metal-binding</keyword>
<dbReference type="EMBL" id="GGLE01006606">
    <property type="protein sequence ID" value="MBY10732.1"/>
    <property type="molecule type" value="Transcribed_RNA"/>
</dbReference>
<dbReference type="GO" id="GO:0005524">
    <property type="term" value="F:ATP binding"/>
    <property type="evidence" value="ECO:0007669"/>
    <property type="project" value="InterPro"/>
</dbReference>
<dbReference type="Gene3D" id="1.10.287.110">
    <property type="entry name" value="DnaJ domain"/>
    <property type="match status" value="1"/>
</dbReference>
<accession>A0A2R5LMI6</accession>
<dbReference type="GO" id="GO:0051082">
    <property type="term" value="F:unfolded protein binding"/>
    <property type="evidence" value="ECO:0007669"/>
    <property type="project" value="InterPro"/>
</dbReference>
<evidence type="ECO:0000313" key="9">
    <source>
        <dbReference type="EMBL" id="MBY10732.1"/>
    </source>
</evidence>
<feature type="domain" description="J" evidence="7">
    <location>
        <begin position="5"/>
        <end position="67"/>
    </location>
</feature>
<evidence type="ECO:0000256" key="4">
    <source>
        <dbReference type="ARBA" id="ARBA00022833"/>
    </source>
</evidence>
<evidence type="ECO:0000256" key="3">
    <source>
        <dbReference type="ARBA" id="ARBA00022771"/>
    </source>
</evidence>
<evidence type="ECO:0000259" key="8">
    <source>
        <dbReference type="PROSITE" id="PS51188"/>
    </source>
</evidence>
<dbReference type="Gene3D" id="2.10.230.10">
    <property type="entry name" value="Heat shock protein DnaJ, cysteine-rich domain"/>
    <property type="match status" value="1"/>
</dbReference>
<dbReference type="InterPro" id="IPR008971">
    <property type="entry name" value="HSP40/DnaJ_pept-bd"/>
</dbReference>
<evidence type="ECO:0000256" key="2">
    <source>
        <dbReference type="ARBA" id="ARBA00022737"/>
    </source>
</evidence>
<dbReference type="GO" id="GO:0008270">
    <property type="term" value="F:zinc ion binding"/>
    <property type="evidence" value="ECO:0007669"/>
    <property type="project" value="UniProtKB-KW"/>
</dbReference>
<sequence>MSDGKLYDILGVSRNASEHEIKKAYRKLAKEYHPDKNPQEGEKFKEISYAYEVLTDPRKREIYNTYGVNGLKEGGHDAGFPADDIFSHIFGGSPFGGMFGGMDGSSRRRRHRGEDTVHPLRVTLEDIYNGKTIKLQVDHTVICKGCDGMGGRAGANFKCSSCRGRGIKITFKQLGPNMMQQMQSACSECRGEGEIINEKDACKTCKGRKVVKETKVLEVHVDKGMRDSERIVFKGEGDQQPGTEPGDVVIILQTKSHDLFHREGNDLYMTHTLTLTEALCGFELILKHLDGRDIVIRHPPGSVIEPRTLKGIRGEGMPIYRDPFEKGNLYIKFDVTFPENHFADETVLKEIESLIGDRPDAVKIPTGENVEEVDLHDYDPNMQENHQARSEAYEDDDDHQRGPGVQCSHQ</sequence>
<feature type="domain" description="CR-type" evidence="8">
    <location>
        <begin position="130"/>
        <end position="214"/>
    </location>
</feature>
<dbReference type="InterPro" id="IPR018253">
    <property type="entry name" value="DnaJ_domain_CS"/>
</dbReference>
<dbReference type="SMART" id="SM00271">
    <property type="entry name" value="DnaJ"/>
    <property type="match status" value="1"/>
</dbReference>
<name>A0A2R5LMI6_9ACAR</name>
<dbReference type="Pfam" id="PF01556">
    <property type="entry name" value="DnaJ_C"/>
    <property type="match status" value="1"/>
</dbReference>
<dbReference type="Pfam" id="PF00226">
    <property type="entry name" value="DnaJ"/>
    <property type="match status" value="1"/>
</dbReference>
<dbReference type="GO" id="GO:0030544">
    <property type="term" value="F:Hsp70 protein binding"/>
    <property type="evidence" value="ECO:0007669"/>
    <property type="project" value="InterPro"/>
</dbReference>
<dbReference type="InterPro" id="IPR001305">
    <property type="entry name" value="HSP_DnaJ_Cys-rich_dom"/>
</dbReference>
<reference evidence="9" key="1">
    <citation type="submission" date="2018-03" db="EMBL/GenBank/DDBJ databases">
        <title>The relapsing fever spirochete Borrelia turicatae persists in the highly oxidative environment of its soft-bodied tick vector.</title>
        <authorList>
            <person name="Bourret T.J."/>
            <person name="Boyle W.K."/>
            <person name="Valenzuela J.G."/>
            <person name="Oliveira F."/>
            <person name="Lopez J.E."/>
        </authorList>
    </citation>
    <scope>NUCLEOTIDE SEQUENCE</scope>
    <source>
        <strain evidence="9">Kansas strain/isolate</strain>
        <tissue evidence="9">Salivary glands</tissue>
    </source>
</reference>
<feature type="zinc finger region" description="CR-type" evidence="5">
    <location>
        <begin position="130"/>
        <end position="214"/>
    </location>
</feature>
<keyword evidence="2" id="KW-0677">Repeat</keyword>
<evidence type="ECO:0000256" key="6">
    <source>
        <dbReference type="SAM" id="MobiDB-lite"/>
    </source>
</evidence>
<dbReference type="SUPFAM" id="SSF57938">
    <property type="entry name" value="DnaJ/Hsp40 cysteine-rich domain"/>
    <property type="match status" value="1"/>
</dbReference>
<dbReference type="InterPro" id="IPR036869">
    <property type="entry name" value="J_dom_sf"/>
</dbReference>
<dbReference type="CDD" id="cd10747">
    <property type="entry name" value="DnaJ_C"/>
    <property type="match status" value="1"/>
</dbReference>
<dbReference type="GO" id="GO:0009408">
    <property type="term" value="P:response to heat"/>
    <property type="evidence" value="ECO:0007669"/>
    <property type="project" value="InterPro"/>
</dbReference>
<dbReference type="SUPFAM" id="SSF46565">
    <property type="entry name" value="Chaperone J-domain"/>
    <property type="match status" value="1"/>
</dbReference>
<dbReference type="PRINTS" id="PR00625">
    <property type="entry name" value="JDOMAIN"/>
</dbReference>
<dbReference type="HAMAP" id="MF_01152">
    <property type="entry name" value="DnaJ"/>
    <property type="match status" value="1"/>
</dbReference>
<dbReference type="CDD" id="cd10719">
    <property type="entry name" value="DnaJ_zf"/>
    <property type="match status" value="1"/>
</dbReference>
<dbReference type="Gene3D" id="2.60.260.20">
    <property type="entry name" value="Urease metallochaperone UreE, N-terminal domain"/>
    <property type="match status" value="2"/>
</dbReference>
<dbReference type="InterPro" id="IPR012724">
    <property type="entry name" value="DnaJ"/>
</dbReference>
<keyword evidence="4 5" id="KW-0862">Zinc</keyword>
<evidence type="ECO:0000256" key="5">
    <source>
        <dbReference type="PROSITE-ProRule" id="PRU00546"/>
    </source>
</evidence>
<dbReference type="InterPro" id="IPR044713">
    <property type="entry name" value="DNJA1/2-like"/>
</dbReference>
<dbReference type="PROSITE" id="PS51188">
    <property type="entry name" value="ZF_CR"/>
    <property type="match status" value="1"/>
</dbReference>
<proteinExistence type="inferred from homology"/>
<dbReference type="FunFam" id="2.10.230.10:FF:000001">
    <property type="entry name" value="DnaJ subfamily A member 2"/>
    <property type="match status" value="1"/>
</dbReference>
<protein>
    <submittedName>
        <fullName evidence="9">Putative molecular chaperone</fullName>
    </submittedName>
</protein>
<dbReference type="AlphaFoldDB" id="A0A2R5LMI6"/>
<dbReference type="PANTHER" id="PTHR43888">
    <property type="entry name" value="DNAJ-LIKE-2, ISOFORM A-RELATED"/>
    <property type="match status" value="1"/>
</dbReference>
<evidence type="ECO:0000259" key="7">
    <source>
        <dbReference type="PROSITE" id="PS50076"/>
    </source>
</evidence>
<dbReference type="InterPro" id="IPR001623">
    <property type="entry name" value="DnaJ_domain"/>
</dbReference>